<feature type="non-terminal residue" evidence="1">
    <location>
        <position position="1"/>
    </location>
</feature>
<organism evidence="1 2">
    <name type="scientific">Dentiscutata erythropus</name>
    <dbReference type="NCBI Taxonomy" id="1348616"/>
    <lineage>
        <taxon>Eukaryota</taxon>
        <taxon>Fungi</taxon>
        <taxon>Fungi incertae sedis</taxon>
        <taxon>Mucoromycota</taxon>
        <taxon>Glomeromycotina</taxon>
        <taxon>Glomeromycetes</taxon>
        <taxon>Diversisporales</taxon>
        <taxon>Gigasporaceae</taxon>
        <taxon>Dentiscutata</taxon>
    </lineage>
</organism>
<reference evidence="1" key="1">
    <citation type="submission" date="2021-06" db="EMBL/GenBank/DDBJ databases">
        <authorList>
            <person name="Kallberg Y."/>
            <person name="Tangrot J."/>
            <person name="Rosling A."/>
        </authorList>
    </citation>
    <scope>NUCLEOTIDE SEQUENCE</scope>
    <source>
        <strain evidence="1">MA453B</strain>
    </source>
</reference>
<protein>
    <submittedName>
        <fullName evidence="1">7866_t:CDS:1</fullName>
    </submittedName>
</protein>
<name>A0A9N9K3C2_9GLOM</name>
<dbReference type="Proteomes" id="UP000789405">
    <property type="component" value="Unassembled WGS sequence"/>
</dbReference>
<accession>A0A9N9K3C2</accession>
<dbReference type="EMBL" id="CAJVPY010041898">
    <property type="protein sequence ID" value="CAG8806965.1"/>
    <property type="molecule type" value="Genomic_DNA"/>
</dbReference>
<sequence length="48" mass="5637">VHEKLNKDLLDSKGIQDSLKEIQRDVEKFSNLQQSAKYYELADEIDEL</sequence>
<evidence type="ECO:0000313" key="1">
    <source>
        <dbReference type="EMBL" id="CAG8806965.1"/>
    </source>
</evidence>
<dbReference type="OrthoDB" id="65716at2759"/>
<keyword evidence="2" id="KW-1185">Reference proteome</keyword>
<feature type="non-terminal residue" evidence="1">
    <location>
        <position position="48"/>
    </location>
</feature>
<evidence type="ECO:0000313" key="2">
    <source>
        <dbReference type="Proteomes" id="UP000789405"/>
    </source>
</evidence>
<dbReference type="AlphaFoldDB" id="A0A9N9K3C2"/>
<gene>
    <name evidence="1" type="ORF">DERYTH_LOCUS24575</name>
</gene>
<comment type="caution">
    <text evidence="1">The sequence shown here is derived from an EMBL/GenBank/DDBJ whole genome shotgun (WGS) entry which is preliminary data.</text>
</comment>
<proteinExistence type="predicted"/>